<keyword evidence="3" id="KW-1185">Reference proteome</keyword>
<gene>
    <name evidence="2" type="ORF">CPB83DRAFT_650785</name>
</gene>
<comment type="caution">
    <text evidence="2">The sequence shown here is derived from an EMBL/GenBank/DDBJ whole genome shotgun (WGS) entry which is preliminary data.</text>
</comment>
<feature type="compositionally biased region" description="Polar residues" evidence="1">
    <location>
        <begin position="869"/>
        <end position="882"/>
    </location>
</feature>
<evidence type="ECO:0000256" key="1">
    <source>
        <dbReference type="SAM" id="MobiDB-lite"/>
    </source>
</evidence>
<evidence type="ECO:0000313" key="3">
    <source>
        <dbReference type="Proteomes" id="UP000807306"/>
    </source>
</evidence>
<organism evidence="2 3">
    <name type="scientific">Crepidotus variabilis</name>
    <dbReference type="NCBI Taxonomy" id="179855"/>
    <lineage>
        <taxon>Eukaryota</taxon>
        <taxon>Fungi</taxon>
        <taxon>Dikarya</taxon>
        <taxon>Basidiomycota</taxon>
        <taxon>Agaricomycotina</taxon>
        <taxon>Agaricomycetes</taxon>
        <taxon>Agaricomycetidae</taxon>
        <taxon>Agaricales</taxon>
        <taxon>Agaricineae</taxon>
        <taxon>Crepidotaceae</taxon>
        <taxon>Crepidotus</taxon>
    </lineage>
</organism>
<feature type="region of interest" description="Disordered" evidence="1">
    <location>
        <begin position="414"/>
        <end position="477"/>
    </location>
</feature>
<protein>
    <submittedName>
        <fullName evidence="2">Uncharacterized protein</fullName>
    </submittedName>
</protein>
<reference evidence="2" key="1">
    <citation type="submission" date="2020-11" db="EMBL/GenBank/DDBJ databases">
        <authorList>
            <consortium name="DOE Joint Genome Institute"/>
            <person name="Ahrendt S."/>
            <person name="Riley R."/>
            <person name="Andreopoulos W."/>
            <person name="Labutti K."/>
            <person name="Pangilinan J."/>
            <person name="Ruiz-Duenas F.J."/>
            <person name="Barrasa J.M."/>
            <person name="Sanchez-Garcia M."/>
            <person name="Camarero S."/>
            <person name="Miyauchi S."/>
            <person name="Serrano A."/>
            <person name="Linde D."/>
            <person name="Babiker R."/>
            <person name="Drula E."/>
            <person name="Ayuso-Fernandez I."/>
            <person name="Pacheco R."/>
            <person name="Padilla G."/>
            <person name="Ferreira P."/>
            <person name="Barriuso J."/>
            <person name="Kellner H."/>
            <person name="Castanera R."/>
            <person name="Alfaro M."/>
            <person name="Ramirez L."/>
            <person name="Pisabarro A.G."/>
            <person name="Kuo A."/>
            <person name="Tritt A."/>
            <person name="Lipzen A."/>
            <person name="He G."/>
            <person name="Yan M."/>
            <person name="Ng V."/>
            <person name="Cullen D."/>
            <person name="Martin F."/>
            <person name="Rosso M.-N."/>
            <person name="Henrissat B."/>
            <person name="Hibbett D."/>
            <person name="Martinez A.T."/>
            <person name="Grigoriev I.V."/>
        </authorList>
    </citation>
    <scope>NUCLEOTIDE SEQUENCE</scope>
    <source>
        <strain evidence="2">CBS 506.95</strain>
    </source>
</reference>
<feature type="compositionally biased region" description="Polar residues" evidence="1">
    <location>
        <begin position="8"/>
        <end position="29"/>
    </location>
</feature>
<feature type="region of interest" description="Disordered" evidence="1">
    <location>
        <begin position="545"/>
        <end position="698"/>
    </location>
</feature>
<accession>A0A9P6E723</accession>
<evidence type="ECO:0000313" key="2">
    <source>
        <dbReference type="EMBL" id="KAF9523838.1"/>
    </source>
</evidence>
<dbReference type="OrthoDB" id="10675418at2759"/>
<feature type="compositionally biased region" description="Pro residues" evidence="1">
    <location>
        <begin position="458"/>
        <end position="467"/>
    </location>
</feature>
<feature type="compositionally biased region" description="Low complexity" evidence="1">
    <location>
        <begin position="416"/>
        <end position="433"/>
    </location>
</feature>
<feature type="region of interest" description="Disordered" evidence="1">
    <location>
        <begin position="863"/>
        <end position="906"/>
    </location>
</feature>
<feature type="compositionally biased region" description="Low complexity" evidence="1">
    <location>
        <begin position="553"/>
        <end position="578"/>
    </location>
</feature>
<proteinExistence type="predicted"/>
<dbReference type="AlphaFoldDB" id="A0A9P6E723"/>
<feature type="region of interest" description="Disordered" evidence="1">
    <location>
        <begin position="1"/>
        <end position="29"/>
    </location>
</feature>
<name>A0A9P6E723_9AGAR</name>
<feature type="compositionally biased region" description="Low complexity" evidence="1">
    <location>
        <begin position="883"/>
        <end position="893"/>
    </location>
</feature>
<dbReference type="Proteomes" id="UP000807306">
    <property type="component" value="Unassembled WGS sequence"/>
</dbReference>
<feature type="compositionally biased region" description="Polar residues" evidence="1">
    <location>
        <begin position="675"/>
        <end position="693"/>
    </location>
</feature>
<dbReference type="EMBL" id="MU157909">
    <property type="protein sequence ID" value="KAF9523838.1"/>
    <property type="molecule type" value="Genomic_DNA"/>
</dbReference>
<sequence length="1038" mass="110291">MDSFSGYIPQTSSSDMQRRQSNVGNSSSAQAIATSTPNFTSLSNFMPIESLAYSPISTTGSASVLDWNSNSDSEFLELDAPQVDGPAEVNYTALQPQTEEWRSSSTSASPAVNTTTTTIRRVSLEEIAVYQFDSFPSSPSSLSASLSPVASGPLNIREGASDSGVVNDLSSDTILAEDVEQPRQITEKDVGEELSEAPLKEEEAYHTPLTMSVVAQTSSSPTMKQTVESWKATLSSQPEEPTHFKAEPKDLTTAEAFSPTSSDSSPWSGDELVEQPSTATVTQKQVHQGAPELFTCSLFEPPSNSPSPSDSRLSYISEPSLPSIMAAPSSTTSFLPPISSNPWHREATISSPPAIYSPTPLTVTSVYQSRSSSPYPHIAPLGRIDTPGSFFSPLLPPAQLESPRSILSPQLLTQHSSNMNNNSPPRSASSTSQDSRRSLDYPSLPYTMTDSPRSIVSPPMPLPPTPPMERRNRRSPDFYGYPSAPIPSFPNVLHQAYGRFSPEDDGAVAAVSFARLTPPNQGSPKAPSHPGMLRSITEIPSWLKASGDEKQQSPRSLPSRPLFSNTSSSSILSSSSSRPRPPLPPLPCNTLPHGAPGPEAPLPTWPASVPFTFGLNRPPSPPARENSSDTMRSVPLLSPPGGYATLPGGITSSNAPARVYSYSPTPSRSPPYSPASTEGKSVYESRTPSPTTHHVTDAGGYRPAFGTAGVGSGPGSLGSLTGPPPSAQRRLRFAPLPPTPGSSLRASVFTPSPYPSACSVPLASWYTQSGPTHPPATQTHGGVSNGLLGLATSTYAGGGGQHQPQPTGNGAPCTVTMNTPASRPLVYPQTTNYGSFSFPNQCPYRQPVAVNQLNGLPPPPLSAPATSGNIAPSTHFTPFQQTNNNVPSNGSVPNLPPIPAAPQQHPESDMRRQLDLLQQVADGVPPPLAGRPPPPPVSTQIPMSAPANLPSYFTPPSIQSQRSISSFMNTYMPPTSGQMPGYTPQTQPNVDKPGLIPPTANRCHVSARNQPLCQIRWLRHLATPCSHRACYRVQRCHR</sequence>